<dbReference type="GO" id="GO:0006511">
    <property type="term" value="P:ubiquitin-dependent protein catabolic process"/>
    <property type="evidence" value="ECO:0000318"/>
    <property type="project" value="GO_Central"/>
</dbReference>
<evidence type="ECO:0000259" key="7">
    <source>
        <dbReference type="PROSITE" id="PS51270"/>
    </source>
</evidence>
<dbReference type="PROSITE" id="PS50089">
    <property type="entry name" value="ZF_RING_2"/>
    <property type="match status" value="1"/>
</dbReference>
<dbReference type="InterPro" id="IPR001841">
    <property type="entry name" value="Znf_RING"/>
</dbReference>
<dbReference type="EMBL" id="GL882889">
    <property type="protein sequence ID" value="EGF78186.1"/>
    <property type="molecule type" value="Genomic_DNA"/>
</dbReference>
<dbReference type="GO" id="GO:0016567">
    <property type="term" value="P:protein ubiquitination"/>
    <property type="evidence" value="ECO:0000318"/>
    <property type="project" value="GO_Central"/>
</dbReference>
<dbReference type="InterPro" id="IPR008913">
    <property type="entry name" value="Znf_CHY"/>
</dbReference>
<protein>
    <recommendedName>
        <fullName evidence="10">Zf-CHY-domain-containing protein</fullName>
    </recommendedName>
</protein>
<keyword evidence="3" id="KW-0862">Zinc</keyword>
<dbReference type="InterPro" id="IPR037275">
    <property type="entry name" value="Znf_CTCHY_sf"/>
</dbReference>
<evidence type="ECO:0000313" key="9">
    <source>
        <dbReference type="Proteomes" id="UP000007241"/>
    </source>
</evidence>
<evidence type="ECO:0000256" key="4">
    <source>
        <dbReference type="PROSITE-ProRule" id="PRU00601"/>
    </source>
</evidence>
<dbReference type="GO" id="GO:0061630">
    <property type="term" value="F:ubiquitin protein ligase activity"/>
    <property type="evidence" value="ECO:0000318"/>
    <property type="project" value="GO_Central"/>
</dbReference>
<dbReference type="PANTHER" id="PTHR21319">
    <property type="entry name" value="RING FINGER AND CHY ZINC FINGER DOMAIN-CONTAINING PROTEIN 1"/>
    <property type="match status" value="1"/>
</dbReference>
<dbReference type="Pfam" id="PF05495">
    <property type="entry name" value="zf-CHY"/>
    <property type="match status" value="1"/>
</dbReference>
<dbReference type="FunCoup" id="F4P8R1">
    <property type="interactions" value="384"/>
</dbReference>
<dbReference type="STRING" id="684364.F4P8R1"/>
<dbReference type="GO" id="GO:0005634">
    <property type="term" value="C:nucleus"/>
    <property type="evidence" value="ECO:0000318"/>
    <property type="project" value="GO_Central"/>
</dbReference>
<dbReference type="InterPro" id="IPR017921">
    <property type="entry name" value="Znf_CTCHY"/>
</dbReference>
<dbReference type="Gene3D" id="2.20.28.10">
    <property type="match status" value="1"/>
</dbReference>
<dbReference type="CDD" id="cd16464">
    <property type="entry name" value="RING-H2_Pirh2-like"/>
    <property type="match status" value="1"/>
</dbReference>
<dbReference type="AlphaFoldDB" id="F4P8R1"/>
<keyword evidence="9" id="KW-1185">Reference proteome</keyword>
<dbReference type="OMA" id="KLYPCRL"/>
<evidence type="ECO:0000256" key="3">
    <source>
        <dbReference type="ARBA" id="ARBA00022833"/>
    </source>
</evidence>
<evidence type="ECO:0000256" key="2">
    <source>
        <dbReference type="ARBA" id="ARBA00022771"/>
    </source>
</evidence>
<dbReference type="Proteomes" id="UP000007241">
    <property type="component" value="Unassembled WGS sequence"/>
</dbReference>
<dbReference type="RefSeq" id="XP_006680975.1">
    <property type="nucleotide sequence ID" value="XM_006680912.1"/>
</dbReference>
<feature type="domain" description="RING-type" evidence="5">
    <location>
        <begin position="134"/>
        <end position="175"/>
    </location>
</feature>
<evidence type="ECO:0008006" key="10">
    <source>
        <dbReference type="Google" id="ProtNLM"/>
    </source>
</evidence>
<feature type="domain" description="CTCHY-type" evidence="7">
    <location>
        <begin position="67"/>
        <end position="133"/>
    </location>
</feature>
<dbReference type="Gene3D" id="3.30.40.10">
    <property type="entry name" value="Zinc/RING finger domain, C3HC4 (zinc finger)"/>
    <property type="match status" value="1"/>
</dbReference>
<dbReference type="InterPro" id="IPR037274">
    <property type="entry name" value="Znf_CHY_sf"/>
</dbReference>
<dbReference type="SUPFAM" id="SSF161245">
    <property type="entry name" value="Zinc hairpin stack"/>
    <property type="match status" value="1"/>
</dbReference>
<feature type="domain" description="CHY-type" evidence="6">
    <location>
        <begin position="1"/>
        <end position="65"/>
    </location>
</feature>
<name>F4P8R1_BATDJ</name>
<dbReference type="PANTHER" id="PTHR21319:SF0">
    <property type="entry name" value="AND RING FINGER DOMAIN PROTEIN, PUTATIVE (AFU_ORTHOLOGUE AFUA_1G08900)-RELATED"/>
    <property type="match status" value="1"/>
</dbReference>
<dbReference type="InParanoid" id="F4P8R1"/>
<sequence length="229" mass="26563">LGCKHYQRATKLQAHCCGRWFSCRFCHDEVSDHNIIRTFTTTMMCMYCNTVQPAGQTCINATCGKKVALYYCHECKLWDNDPKKSIYHCKDCGICRIGKGLGQDYFHCKKCNVCMAISLIGRHKCIERNLESDCPICGEYMFTSTTTVIFMPCGHCIHFKCHQEYIQTSYQCPTCFKSLANMSEYFKRVDAMLAQHEMPPEYANIQSHVYCNDCEKKSNAKFHFLYHKC</sequence>
<evidence type="ECO:0000256" key="1">
    <source>
        <dbReference type="ARBA" id="ARBA00022723"/>
    </source>
</evidence>
<dbReference type="PROSITE" id="PS51266">
    <property type="entry name" value="ZF_CHY"/>
    <property type="match status" value="1"/>
</dbReference>
<evidence type="ECO:0000259" key="6">
    <source>
        <dbReference type="PROSITE" id="PS51266"/>
    </source>
</evidence>
<keyword evidence="1" id="KW-0479">Metal-binding</keyword>
<dbReference type="PROSITE" id="PS51270">
    <property type="entry name" value="ZF_CTCHY"/>
    <property type="match status" value="1"/>
</dbReference>
<evidence type="ECO:0000259" key="5">
    <source>
        <dbReference type="PROSITE" id="PS50089"/>
    </source>
</evidence>
<organism evidence="8 9">
    <name type="scientific">Batrachochytrium dendrobatidis (strain JAM81 / FGSC 10211)</name>
    <name type="common">Frog chytrid fungus</name>
    <dbReference type="NCBI Taxonomy" id="684364"/>
    <lineage>
        <taxon>Eukaryota</taxon>
        <taxon>Fungi</taxon>
        <taxon>Fungi incertae sedis</taxon>
        <taxon>Chytridiomycota</taxon>
        <taxon>Chytridiomycota incertae sedis</taxon>
        <taxon>Chytridiomycetes</taxon>
        <taxon>Rhizophydiales</taxon>
        <taxon>Rhizophydiales incertae sedis</taxon>
        <taxon>Batrachochytrium</taxon>
    </lineage>
</organism>
<dbReference type="InterPro" id="IPR039512">
    <property type="entry name" value="RCHY1_zinc-ribbon"/>
</dbReference>
<dbReference type="GO" id="GO:0008270">
    <property type="term" value="F:zinc ion binding"/>
    <property type="evidence" value="ECO:0007669"/>
    <property type="project" value="UniProtKB-KW"/>
</dbReference>
<feature type="non-terminal residue" evidence="8">
    <location>
        <position position="229"/>
    </location>
</feature>
<accession>F4P8R1</accession>
<dbReference type="Pfam" id="PF14599">
    <property type="entry name" value="zinc_ribbon_6"/>
    <property type="match status" value="1"/>
</dbReference>
<reference evidence="8 9" key="1">
    <citation type="submission" date="2009-12" db="EMBL/GenBank/DDBJ databases">
        <title>The draft genome of Batrachochytrium dendrobatidis.</title>
        <authorList>
            <consortium name="US DOE Joint Genome Institute (JGI-PGF)"/>
            <person name="Kuo A."/>
            <person name="Salamov A."/>
            <person name="Schmutz J."/>
            <person name="Lucas S."/>
            <person name="Pitluck S."/>
            <person name="Rosenblum E."/>
            <person name="Stajich J."/>
            <person name="Eisen M."/>
            <person name="Grigoriev I.V."/>
        </authorList>
    </citation>
    <scope>NUCLEOTIDE SEQUENCE [LARGE SCALE GENOMIC DNA]</scope>
    <source>
        <strain evidence="9">JAM81 / FGSC 10211</strain>
    </source>
</reference>
<dbReference type="SMART" id="SM00184">
    <property type="entry name" value="RING"/>
    <property type="match status" value="1"/>
</dbReference>
<dbReference type="HOGENOM" id="CLU_013368_1_0_1"/>
<dbReference type="GeneID" id="18241535"/>
<feature type="non-terminal residue" evidence="8">
    <location>
        <position position="1"/>
    </location>
</feature>
<evidence type="ECO:0000313" key="8">
    <source>
        <dbReference type="EMBL" id="EGF78186.1"/>
    </source>
</evidence>
<dbReference type="OrthoDB" id="411372at2759"/>
<dbReference type="Pfam" id="PF13639">
    <property type="entry name" value="zf-RING_2"/>
    <property type="match status" value="1"/>
</dbReference>
<keyword evidence="2 4" id="KW-0863">Zinc-finger</keyword>
<proteinExistence type="predicted"/>
<dbReference type="SUPFAM" id="SSF57850">
    <property type="entry name" value="RING/U-box"/>
    <property type="match status" value="1"/>
</dbReference>
<dbReference type="InterPro" id="IPR013083">
    <property type="entry name" value="Znf_RING/FYVE/PHD"/>
</dbReference>
<gene>
    <name evidence="8" type="ORF">BATDEDRAFT_5217</name>
</gene>
<dbReference type="SUPFAM" id="SSF161219">
    <property type="entry name" value="CHY zinc finger-like"/>
    <property type="match status" value="1"/>
</dbReference>